<evidence type="ECO:0000313" key="3">
    <source>
        <dbReference type="Proteomes" id="UP000812440"/>
    </source>
</evidence>
<name>A0A8T2I8T8_9PIPI</name>
<keyword evidence="3" id="KW-1185">Reference proteome</keyword>
<protein>
    <submittedName>
        <fullName evidence="2">Uncharacterized protein</fullName>
    </submittedName>
</protein>
<evidence type="ECO:0000313" key="2">
    <source>
        <dbReference type="EMBL" id="KAG8428999.1"/>
    </source>
</evidence>
<reference evidence="2" key="1">
    <citation type="thesis" date="2020" institute="ProQuest LLC" country="789 East Eisenhower Parkway, Ann Arbor, MI, USA">
        <title>Comparative Genomics and Chromosome Evolution.</title>
        <authorList>
            <person name="Mudd A.B."/>
        </authorList>
    </citation>
    <scope>NUCLEOTIDE SEQUENCE</scope>
    <source>
        <strain evidence="2">Female2</strain>
        <tissue evidence="2">Blood</tissue>
    </source>
</reference>
<comment type="caution">
    <text evidence="2">The sequence shown here is derived from an EMBL/GenBank/DDBJ whole genome shotgun (WGS) entry which is preliminary data.</text>
</comment>
<dbReference type="EMBL" id="JAACNH010016525">
    <property type="protein sequence ID" value="KAG8428999.1"/>
    <property type="molecule type" value="Genomic_DNA"/>
</dbReference>
<feature type="region of interest" description="Disordered" evidence="1">
    <location>
        <begin position="1"/>
        <end position="39"/>
    </location>
</feature>
<feature type="compositionally biased region" description="Basic residues" evidence="1">
    <location>
        <begin position="1"/>
        <end position="12"/>
    </location>
</feature>
<sequence>MFILKNKTKTKKANKEITEPNVTPEPGKKEQNKMGRREGGEEINLQISVICARLLVTLQKCIYKRGQSPLLDISSPPSPKPHSVTLQAFPIIHHPSPPKGL</sequence>
<gene>
    <name evidence="2" type="ORF">GDO86_018593</name>
</gene>
<organism evidence="2 3">
    <name type="scientific">Hymenochirus boettgeri</name>
    <name type="common">Congo dwarf clawed frog</name>
    <dbReference type="NCBI Taxonomy" id="247094"/>
    <lineage>
        <taxon>Eukaryota</taxon>
        <taxon>Metazoa</taxon>
        <taxon>Chordata</taxon>
        <taxon>Craniata</taxon>
        <taxon>Vertebrata</taxon>
        <taxon>Euteleostomi</taxon>
        <taxon>Amphibia</taxon>
        <taxon>Batrachia</taxon>
        <taxon>Anura</taxon>
        <taxon>Pipoidea</taxon>
        <taxon>Pipidae</taxon>
        <taxon>Pipinae</taxon>
        <taxon>Hymenochirus</taxon>
    </lineage>
</organism>
<dbReference type="AlphaFoldDB" id="A0A8T2I8T8"/>
<feature type="region of interest" description="Disordered" evidence="1">
    <location>
        <begin position="69"/>
        <end position="101"/>
    </location>
</feature>
<feature type="compositionally biased region" description="Basic and acidic residues" evidence="1">
    <location>
        <begin position="26"/>
        <end position="39"/>
    </location>
</feature>
<evidence type="ECO:0000256" key="1">
    <source>
        <dbReference type="SAM" id="MobiDB-lite"/>
    </source>
</evidence>
<dbReference type="Proteomes" id="UP000812440">
    <property type="component" value="Unassembled WGS sequence"/>
</dbReference>
<accession>A0A8T2I8T8</accession>
<proteinExistence type="predicted"/>